<keyword evidence="2" id="KW-1185">Reference proteome</keyword>
<accession>A0A2P5F9H9</accession>
<protein>
    <submittedName>
        <fullName evidence="1">Uncharacterized protein</fullName>
    </submittedName>
</protein>
<dbReference type="AlphaFoldDB" id="A0A2P5F9H9"/>
<gene>
    <name evidence="1" type="ORF">TorRG33x02_096850</name>
</gene>
<evidence type="ECO:0000313" key="1">
    <source>
        <dbReference type="EMBL" id="PON94438.1"/>
    </source>
</evidence>
<dbReference type="EMBL" id="JXTC01000051">
    <property type="protein sequence ID" value="PON94438.1"/>
    <property type="molecule type" value="Genomic_DNA"/>
</dbReference>
<proteinExistence type="predicted"/>
<reference evidence="2" key="1">
    <citation type="submission" date="2016-06" db="EMBL/GenBank/DDBJ databases">
        <title>Parallel loss of symbiosis genes in relatives of nitrogen-fixing non-legume Parasponia.</title>
        <authorList>
            <person name="Van Velzen R."/>
            <person name="Holmer R."/>
            <person name="Bu F."/>
            <person name="Rutten L."/>
            <person name="Van Zeijl A."/>
            <person name="Liu W."/>
            <person name="Santuari L."/>
            <person name="Cao Q."/>
            <person name="Sharma T."/>
            <person name="Shen D."/>
            <person name="Roswanjaya Y."/>
            <person name="Wardhani T."/>
            <person name="Kalhor M.S."/>
            <person name="Jansen J."/>
            <person name="Van den Hoogen J."/>
            <person name="Gungor B."/>
            <person name="Hartog M."/>
            <person name="Hontelez J."/>
            <person name="Verver J."/>
            <person name="Yang W.-C."/>
            <person name="Schijlen E."/>
            <person name="Repin R."/>
            <person name="Schilthuizen M."/>
            <person name="Schranz E."/>
            <person name="Heidstra R."/>
            <person name="Miyata K."/>
            <person name="Fedorova E."/>
            <person name="Kohlen W."/>
            <person name="Bisseling T."/>
            <person name="Smit S."/>
            <person name="Geurts R."/>
        </authorList>
    </citation>
    <scope>NUCLEOTIDE SEQUENCE [LARGE SCALE GENOMIC DNA]</scope>
    <source>
        <strain evidence="2">cv. RG33-2</strain>
    </source>
</reference>
<dbReference type="OrthoDB" id="10492432at2759"/>
<name>A0A2P5F9H9_TREOI</name>
<evidence type="ECO:0000313" key="2">
    <source>
        <dbReference type="Proteomes" id="UP000237000"/>
    </source>
</evidence>
<organism evidence="1 2">
    <name type="scientific">Trema orientale</name>
    <name type="common">Charcoal tree</name>
    <name type="synonym">Celtis orientalis</name>
    <dbReference type="NCBI Taxonomy" id="63057"/>
    <lineage>
        <taxon>Eukaryota</taxon>
        <taxon>Viridiplantae</taxon>
        <taxon>Streptophyta</taxon>
        <taxon>Embryophyta</taxon>
        <taxon>Tracheophyta</taxon>
        <taxon>Spermatophyta</taxon>
        <taxon>Magnoliopsida</taxon>
        <taxon>eudicotyledons</taxon>
        <taxon>Gunneridae</taxon>
        <taxon>Pentapetalae</taxon>
        <taxon>rosids</taxon>
        <taxon>fabids</taxon>
        <taxon>Rosales</taxon>
        <taxon>Cannabaceae</taxon>
        <taxon>Trema</taxon>
    </lineage>
</organism>
<comment type="caution">
    <text evidence="1">The sequence shown here is derived from an EMBL/GenBank/DDBJ whole genome shotgun (WGS) entry which is preliminary data.</text>
</comment>
<sequence length="206" mass="22997">MRGRSMSIIPSKPGVASFAKHPGVIIKSEIYLRRIRAIVSRKIVSHRESIIIRYRLGSLMQKLIAVEYGVVTQRESFMSKDRVRSRERKIVIGSVRWWANKPMDSGMVHRGGEVVNGGDTRGQGGKLRSRSVRWMVWIWTGGSERVGGGCTKALRISLMRASNLASSFFSSSDIADHRASSLRMASPVVCLLPYPLAIGTEERLKL</sequence>
<dbReference type="InParanoid" id="A0A2P5F9H9"/>
<dbReference type="Proteomes" id="UP000237000">
    <property type="component" value="Unassembled WGS sequence"/>
</dbReference>